<feature type="region of interest" description="Disordered" evidence="2">
    <location>
        <begin position="1"/>
        <end position="22"/>
    </location>
</feature>
<evidence type="ECO:0000256" key="2">
    <source>
        <dbReference type="SAM" id="MobiDB-lite"/>
    </source>
</evidence>
<dbReference type="EMBL" id="JAHRHJ020000011">
    <property type="protein sequence ID" value="KAH9296675.1"/>
    <property type="molecule type" value="Genomic_DNA"/>
</dbReference>
<evidence type="ECO:0000256" key="1">
    <source>
        <dbReference type="SAM" id="Coils"/>
    </source>
</evidence>
<comment type="caution">
    <text evidence="3">The sequence shown here is derived from an EMBL/GenBank/DDBJ whole genome shotgun (WGS) entry which is preliminary data.</text>
</comment>
<feature type="coiled-coil region" evidence="1">
    <location>
        <begin position="799"/>
        <end position="826"/>
    </location>
</feature>
<accession>A0AA38CB62</accession>
<keyword evidence="1" id="KW-0175">Coiled coil</keyword>
<feature type="compositionally biased region" description="Basic and acidic residues" evidence="2">
    <location>
        <begin position="575"/>
        <end position="598"/>
    </location>
</feature>
<proteinExistence type="predicted"/>
<gene>
    <name evidence="3" type="ORF">KI387_044255</name>
</gene>
<feature type="compositionally biased region" description="Low complexity" evidence="2">
    <location>
        <begin position="604"/>
        <end position="620"/>
    </location>
</feature>
<keyword evidence="4" id="KW-1185">Reference proteome</keyword>
<feature type="compositionally biased region" description="Polar residues" evidence="2">
    <location>
        <begin position="621"/>
        <end position="632"/>
    </location>
</feature>
<dbReference type="Proteomes" id="UP000824469">
    <property type="component" value="Unassembled WGS sequence"/>
</dbReference>
<organism evidence="3 4">
    <name type="scientific">Taxus chinensis</name>
    <name type="common">Chinese yew</name>
    <name type="synonym">Taxus wallichiana var. chinensis</name>
    <dbReference type="NCBI Taxonomy" id="29808"/>
    <lineage>
        <taxon>Eukaryota</taxon>
        <taxon>Viridiplantae</taxon>
        <taxon>Streptophyta</taxon>
        <taxon>Embryophyta</taxon>
        <taxon>Tracheophyta</taxon>
        <taxon>Spermatophyta</taxon>
        <taxon>Pinopsida</taxon>
        <taxon>Pinidae</taxon>
        <taxon>Conifers II</taxon>
        <taxon>Cupressales</taxon>
        <taxon>Taxaceae</taxon>
        <taxon>Taxus</taxon>
    </lineage>
</organism>
<name>A0AA38CB62_TAXCH</name>
<sequence length="994" mass="111997">MSNTLQISSESEELSRSAPVLKKSGQVRRKRIIQTKIDKAMAKGDEKESTMESCIASKLADIGDTDLGPEPLADLIDRSRAGKTSLMRAVKSSGIIRAAAFPCTAQLPEFVMECARSYHPSSRSVRDASGKTIIRLDAEFINYCLKIPLRKVVTSISIQDADSRWEKHRADCVSIMNSRYMKKPRSPSKFPRTLPRSNLVQEVDDVVKLLCRMNGEENAYTFRTWMYAFIRTIEINKVDSIINWSEIISSNIGEQLRNVKRTFSFKMTSYLVYAAASQGVFSKLDRCGVLSKDPIFECYPQLTAPTGEKDFKVINDDFFYDFICRLDKDLKANRVSKEAWEAVSKIGSLFIQFADFTYLRVTGFSGEPIKMPRYPNDRLIAMELSRQLVELHDLQSKRHKSTGFFPITVGYYSCISIHRARGMEAQMLSEYEQEFFPARLNFDPFGVARKTISQQYAHVPSLEDFWMKCKSEYEVRKRDFSRLSAKQVFDFGLARIPADLKDDGNVVLDTYHQMGGDKAILQNNIGGCNTIEERSRAVLVNTSNWLLTKGYCLDEALMNQITGNFGAGDSLKRKHEGESSRRSEKLKVHRRSQEKEKITSTTIALTPASPVPSTSPTIAPQQQDVSMPSLNPATFIFSPQPLRSSPVPEEMLKLQMAEFERALSLDDSEDGSHNTVALSDGEDAEREMVVHSATSHSPRSNFSEWLALQLVPEARMEMNLEEHDLQLLQDLSRRDRRPKVAKATSRLIIENSGEKFAEISIPAEGKIEEELTAEDVTVTKVPLGQATTEGLKQDTQTLIDALFLRLDSEKAEKEELQKQVSQLCEIIAKVAKPSIQPISEQVSDHLMQEMEDASNQVKAIDEWKDLIIRQASVQLGEVPARLKVMNDAANQLKQLMESIEGMNTVAESNLSILAEINKLPRDVLIAEQIVPDGSVEKGKQLEFAVSFRLEICRVLLKRMQALESRTSDLPDSIISFTEERVDGGVTSYVRIVSN</sequence>
<feature type="region of interest" description="Disordered" evidence="2">
    <location>
        <begin position="565"/>
        <end position="632"/>
    </location>
</feature>
<reference evidence="3 4" key="1">
    <citation type="journal article" date="2021" name="Nat. Plants">
        <title>The Taxus genome provides insights into paclitaxel biosynthesis.</title>
        <authorList>
            <person name="Xiong X."/>
            <person name="Gou J."/>
            <person name="Liao Q."/>
            <person name="Li Y."/>
            <person name="Zhou Q."/>
            <person name="Bi G."/>
            <person name="Li C."/>
            <person name="Du R."/>
            <person name="Wang X."/>
            <person name="Sun T."/>
            <person name="Guo L."/>
            <person name="Liang H."/>
            <person name="Lu P."/>
            <person name="Wu Y."/>
            <person name="Zhang Z."/>
            <person name="Ro D.K."/>
            <person name="Shang Y."/>
            <person name="Huang S."/>
            <person name="Yan J."/>
        </authorList>
    </citation>
    <scope>NUCLEOTIDE SEQUENCE [LARGE SCALE GENOMIC DNA]</scope>
    <source>
        <strain evidence="3">Ta-2019</strain>
    </source>
</reference>
<dbReference type="AlphaFoldDB" id="A0AA38CB62"/>
<protein>
    <submittedName>
        <fullName evidence="3">Uncharacterized protein</fullName>
    </submittedName>
</protein>
<evidence type="ECO:0000313" key="4">
    <source>
        <dbReference type="Proteomes" id="UP000824469"/>
    </source>
</evidence>
<evidence type="ECO:0000313" key="3">
    <source>
        <dbReference type="EMBL" id="KAH9296675.1"/>
    </source>
</evidence>